<evidence type="ECO:0000256" key="5">
    <source>
        <dbReference type="ARBA" id="ARBA00022833"/>
    </source>
</evidence>
<comment type="cofactor">
    <cofactor evidence="7">
        <name>Zn(2+)</name>
        <dbReference type="ChEBI" id="CHEBI:29105"/>
    </cofactor>
    <text evidence="7">Binds 1 zinc ion.</text>
</comment>
<keyword evidence="10" id="KW-1185">Reference proteome</keyword>
<dbReference type="InterPro" id="IPR001567">
    <property type="entry name" value="Pept_M3A_M3B_dom"/>
</dbReference>
<keyword evidence="4 7" id="KW-0378">Hydrolase</keyword>
<evidence type="ECO:0000313" key="9">
    <source>
        <dbReference type="EMBL" id="GGC56426.1"/>
    </source>
</evidence>
<dbReference type="AlphaFoldDB" id="A0A916U140"/>
<evidence type="ECO:0000256" key="6">
    <source>
        <dbReference type="ARBA" id="ARBA00023049"/>
    </source>
</evidence>
<dbReference type="GO" id="GO:0046872">
    <property type="term" value="F:metal ion binding"/>
    <property type="evidence" value="ECO:0007669"/>
    <property type="project" value="UniProtKB-UniRule"/>
</dbReference>
<dbReference type="GO" id="GO:0006508">
    <property type="term" value="P:proteolysis"/>
    <property type="evidence" value="ECO:0007669"/>
    <property type="project" value="UniProtKB-KW"/>
</dbReference>
<dbReference type="InterPro" id="IPR024079">
    <property type="entry name" value="MetalloPept_cat_dom_sf"/>
</dbReference>
<keyword evidence="2 7" id="KW-0645">Protease</keyword>
<dbReference type="SUPFAM" id="SSF55486">
    <property type="entry name" value="Metalloproteases ('zincins'), catalytic domain"/>
    <property type="match status" value="1"/>
</dbReference>
<keyword evidence="6 7" id="KW-0482">Metalloprotease</keyword>
<dbReference type="CDD" id="cd06456">
    <property type="entry name" value="M3A_DCP"/>
    <property type="match status" value="1"/>
</dbReference>
<dbReference type="Gene3D" id="1.10.1370.10">
    <property type="entry name" value="Neurolysin, domain 3"/>
    <property type="match status" value="1"/>
</dbReference>
<dbReference type="GO" id="GO:0004180">
    <property type="term" value="F:carboxypeptidase activity"/>
    <property type="evidence" value="ECO:0007669"/>
    <property type="project" value="UniProtKB-KW"/>
</dbReference>
<gene>
    <name evidence="9" type="primary">dcp</name>
    <name evidence="9" type="ORF">GCM10010994_14170</name>
</gene>
<proteinExistence type="inferred from homology"/>
<reference evidence="9" key="2">
    <citation type="submission" date="2020-09" db="EMBL/GenBank/DDBJ databases">
        <authorList>
            <person name="Sun Q."/>
            <person name="Zhou Y."/>
        </authorList>
    </citation>
    <scope>NUCLEOTIDE SEQUENCE</scope>
    <source>
        <strain evidence="9">CGMCC 1.12919</strain>
    </source>
</reference>
<keyword evidence="5 7" id="KW-0862">Zinc</keyword>
<dbReference type="EMBL" id="BMGG01000002">
    <property type="protein sequence ID" value="GGC56426.1"/>
    <property type="molecule type" value="Genomic_DNA"/>
</dbReference>
<dbReference type="RefSeq" id="WP_308424369.1">
    <property type="nucleotide sequence ID" value="NZ_BMGG01000002.1"/>
</dbReference>
<evidence type="ECO:0000256" key="7">
    <source>
        <dbReference type="RuleBase" id="RU003435"/>
    </source>
</evidence>
<evidence type="ECO:0000256" key="4">
    <source>
        <dbReference type="ARBA" id="ARBA00022801"/>
    </source>
</evidence>
<evidence type="ECO:0000313" key="10">
    <source>
        <dbReference type="Proteomes" id="UP000637002"/>
    </source>
</evidence>
<evidence type="ECO:0000256" key="3">
    <source>
        <dbReference type="ARBA" id="ARBA00022723"/>
    </source>
</evidence>
<keyword evidence="3 7" id="KW-0479">Metal-binding</keyword>
<dbReference type="GO" id="GO:0004222">
    <property type="term" value="F:metalloendopeptidase activity"/>
    <property type="evidence" value="ECO:0007669"/>
    <property type="project" value="InterPro"/>
</dbReference>
<evidence type="ECO:0000256" key="2">
    <source>
        <dbReference type="ARBA" id="ARBA00022670"/>
    </source>
</evidence>
<accession>A0A916U140</accession>
<dbReference type="PANTHER" id="PTHR43660">
    <property type="entry name" value="DIPEPTIDYL CARBOXYPEPTIDASE"/>
    <property type="match status" value="1"/>
</dbReference>
<dbReference type="InterPro" id="IPR045090">
    <property type="entry name" value="Pept_M3A_M3B"/>
</dbReference>
<dbReference type="Gene3D" id="1.10.1370.40">
    <property type="match status" value="1"/>
</dbReference>
<dbReference type="Proteomes" id="UP000637002">
    <property type="component" value="Unassembled WGS sequence"/>
</dbReference>
<reference evidence="9" key="1">
    <citation type="journal article" date="2014" name="Int. J. Syst. Evol. Microbiol.">
        <title>Complete genome sequence of Corynebacterium casei LMG S-19264T (=DSM 44701T), isolated from a smear-ripened cheese.</title>
        <authorList>
            <consortium name="US DOE Joint Genome Institute (JGI-PGF)"/>
            <person name="Walter F."/>
            <person name="Albersmeier A."/>
            <person name="Kalinowski J."/>
            <person name="Ruckert C."/>
        </authorList>
    </citation>
    <scope>NUCLEOTIDE SEQUENCE</scope>
    <source>
        <strain evidence="9">CGMCC 1.12919</strain>
    </source>
</reference>
<organism evidence="9 10">
    <name type="scientific">Chelatococcus reniformis</name>
    <dbReference type="NCBI Taxonomy" id="1494448"/>
    <lineage>
        <taxon>Bacteria</taxon>
        <taxon>Pseudomonadati</taxon>
        <taxon>Pseudomonadota</taxon>
        <taxon>Alphaproteobacteria</taxon>
        <taxon>Hyphomicrobiales</taxon>
        <taxon>Chelatococcaceae</taxon>
        <taxon>Chelatococcus</taxon>
    </lineage>
</organism>
<protein>
    <submittedName>
        <fullName evidence="9">Dipeptidyl carboxypeptidase II</fullName>
    </submittedName>
</protein>
<feature type="domain" description="Peptidase M3A/M3B catalytic" evidence="8">
    <location>
        <begin position="216"/>
        <end position="657"/>
    </location>
</feature>
<dbReference type="Gene3D" id="3.40.390.10">
    <property type="entry name" value="Collagenase (Catalytic Domain)"/>
    <property type="match status" value="1"/>
</dbReference>
<evidence type="ECO:0000256" key="1">
    <source>
        <dbReference type="ARBA" id="ARBA00006040"/>
    </source>
</evidence>
<dbReference type="FunFam" id="3.40.390.10:FF:000009">
    <property type="entry name" value="Oligopeptidase A"/>
    <property type="match status" value="1"/>
</dbReference>
<evidence type="ECO:0000259" key="8">
    <source>
        <dbReference type="Pfam" id="PF01432"/>
    </source>
</evidence>
<dbReference type="GO" id="GO:0005829">
    <property type="term" value="C:cytosol"/>
    <property type="evidence" value="ECO:0007669"/>
    <property type="project" value="TreeGrafter"/>
</dbReference>
<dbReference type="InterPro" id="IPR024077">
    <property type="entry name" value="Neurolysin/TOP_dom2"/>
</dbReference>
<comment type="caution">
    <text evidence="9">The sequence shown here is derived from an EMBL/GenBank/DDBJ whole genome shotgun (WGS) entry which is preliminary data.</text>
</comment>
<keyword evidence="9" id="KW-0121">Carboxypeptidase</keyword>
<dbReference type="InterPro" id="IPR034005">
    <property type="entry name" value="M3A_DCP"/>
</dbReference>
<name>A0A916U140_9HYPH</name>
<dbReference type="Pfam" id="PF01432">
    <property type="entry name" value="Peptidase_M3"/>
    <property type="match status" value="1"/>
</dbReference>
<dbReference type="PANTHER" id="PTHR43660:SF1">
    <property type="entry name" value="DIPEPTIDYL CARBOXYPEPTIDASE"/>
    <property type="match status" value="1"/>
</dbReference>
<sequence>MPPFADIGAEHFGPAFQRGMEEHLAEVAAITAGPQAPDFDNTVAALERSGATLLRVANVFFNLTGAHTSPALQAIEREVAPLLARHRSAIFLNEALYGRVTELARRTDAPKLADEQARVLERYVLAFERAGAGLGADARARMAAIAERSAALGTQFGQNVLADEVSWTLVLDEHELAGLPSVVRAAAAQTATDRGLDGSYVVTLARSSIEPFLQFASRRDLRERAFKAWMARGQTGGETDNRAILAELVALRAEKAALLGYASFADFRLSDSMAKTPTAAMDLLTSVWTPARAQALREEAALQELITADGDNFTIAPWDWRYYAERRRKAAFDLDEGELKPYLQLDKVIAAAFYTATRLFGLTFTERFDLPVYHPDVRAFEVCDSDGRHIGVFLGDYFARTSKRSGAWMNAFRTQERLRGDVRPIVVNVMNFAKAASGEPALLSFDEAHTLFHEFGHALHGLLSDVTYPMIAGTNVARDFVEFPSQLYEHWLEQPEILARFATHYLSGEAMPQALLARLLATRTYGQGFATVEYVASALADLELHRRPLQEPFDADAFERELLAEIGMPDAMVMRHRLPHFLHVFSGDGYSAAYYSYLWSEVLDADGFAAFAESGDIFDPDVAARLRREVYGAGNRRAADEAYRAFRGRGADPAHLLVKRGLDGGASLAGAA</sequence>
<comment type="similarity">
    <text evidence="1 7">Belongs to the peptidase M3 family.</text>
</comment>